<dbReference type="InterPro" id="IPR011989">
    <property type="entry name" value="ARM-like"/>
</dbReference>
<dbReference type="Pfam" id="PF13646">
    <property type="entry name" value="HEAT_2"/>
    <property type="match status" value="1"/>
</dbReference>
<evidence type="ECO:0000313" key="1">
    <source>
        <dbReference type="EMBL" id="QKM69372.1"/>
    </source>
</evidence>
<evidence type="ECO:0008006" key="3">
    <source>
        <dbReference type="Google" id="ProtNLM"/>
    </source>
</evidence>
<name>I2MZV5_STRT9</name>
<dbReference type="Gene3D" id="1.25.10.10">
    <property type="entry name" value="Leucine-rich Repeat Variant"/>
    <property type="match status" value="1"/>
</dbReference>
<organism evidence="1 2">
    <name type="scientific">Streptomyces tsukubensis (strain DSM 42081 / NBRC 108919 / NRRL 18488 / 9993)</name>
    <dbReference type="NCBI Taxonomy" id="1114943"/>
    <lineage>
        <taxon>Bacteria</taxon>
        <taxon>Bacillati</taxon>
        <taxon>Actinomycetota</taxon>
        <taxon>Actinomycetes</taxon>
        <taxon>Kitasatosporales</taxon>
        <taxon>Streptomycetaceae</taxon>
        <taxon>Streptomyces</taxon>
    </lineage>
</organism>
<accession>I2MZV5</accession>
<reference evidence="1 2" key="1">
    <citation type="journal article" date="2012" name="J. Bacteriol.">
        <title>Draft genome of Streptomyces tsukubaensis NRRL 18488, the producer of the clinically important immunosuppressant tacrolimus (FK506).</title>
        <authorList>
            <person name="Barreiro C."/>
            <person name="Prieto C."/>
            <person name="Sola-Landa A."/>
            <person name="Solera E."/>
            <person name="Martinez-Castro M."/>
            <person name="Perez-Redondo R."/>
            <person name="Garcia-Estrada C."/>
            <person name="Aparicio J.F."/>
            <person name="Fernandez-Martinez L.T."/>
            <person name="Santos-Aberturas J."/>
            <person name="Salehi-Najafabadi Z."/>
            <person name="Rodriguez-Garcia A."/>
            <person name="Tauch A."/>
            <person name="Martin J.F."/>
        </authorList>
    </citation>
    <scope>NUCLEOTIDE SEQUENCE [LARGE SCALE GENOMIC DNA]</scope>
    <source>
        <strain evidence="2">DSM 42081 / NBRC 108919 / NRRL 18488 / 9993</strain>
    </source>
</reference>
<dbReference type="SUPFAM" id="SSF48371">
    <property type="entry name" value="ARM repeat"/>
    <property type="match status" value="1"/>
</dbReference>
<dbReference type="Proteomes" id="UP000005940">
    <property type="component" value="Chromosome"/>
</dbReference>
<dbReference type="InterPro" id="IPR016024">
    <property type="entry name" value="ARM-type_fold"/>
</dbReference>
<proteinExistence type="predicted"/>
<sequence>MACGDLDACALLLGHPDPRVRENALVEFQRRGAAAVAYSERLTLLLGDADPGVRRRAVLAFQGIGCGAVPVLRRVRRASAGGPWVRAGALEALAEIGGPGALDPADLAAVRRLRRIKLRTEVPEPFALCGFWYALPTLDQSAVLDAFGLGDAEPVTLRTGAAAWSRDRHSRTRDAECPSSARVFVSPGLDGWTLVFGHSSDDRRHIRWDAGCGAGCGPVREIVRARCSALGERFGAAQWYGESCGGAWTAWCIAQGAEVVRYYDVFDAVRGADQGPAHGAEYGYRPAHEPPGRGELRGRTCRATVVAARLSVDPSSLGARTTVTGSGVLALTPYGRRYGHPPGALPV</sequence>
<dbReference type="AlphaFoldDB" id="I2MZV5"/>
<dbReference type="EMBL" id="CP029159">
    <property type="protein sequence ID" value="QKM69372.1"/>
    <property type="molecule type" value="Genomic_DNA"/>
</dbReference>
<protein>
    <recommendedName>
        <fullName evidence="3">HEAT repeat domain-containing protein</fullName>
    </recommendedName>
</protein>
<gene>
    <name evidence="1" type="ORF">STSU_021570</name>
</gene>
<evidence type="ECO:0000313" key="2">
    <source>
        <dbReference type="Proteomes" id="UP000005940"/>
    </source>
</evidence>
<keyword evidence="2" id="KW-1185">Reference proteome</keyword>